<dbReference type="PANTHER" id="PTHR14024">
    <property type="entry name" value="PERILIPIN"/>
    <property type="match status" value="1"/>
</dbReference>
<dbReference type="InterPro" id="IPR004279">
    <property type="entry name" value="Perilipin"/>
</dbReference>
<sequence>MAPNTSNATPAAEGFFERVLLLPVLSDAITIVSHAYKITQDRYQYVGTALRVAEAGIRVATEGALPLAMPLLHPLVDRVGGWSTLDEWACRGLDRVEEAAPIITKSTDEIVSSARRRVLSVVAGKDALPPSLSAAVTSRANDTVDVIAASRGGRVVAGAAERVLNTAHTLVDAYLPPREGDLHDTDGRDATVGVKVIALASKTRRRLARALHSLAHPHHAHAHTNADACDATDASGSFLIAFSRECVSGWHSEVTRQPEPHEAVPVVLRIARTSYRYLRNVTENLGSLVVAVRNSLARNAVREALSGAAANGCYVVSEMQAWGEYFVVVMSMTPSLIEEASLRSRVWAEGCLESVMKMKYTNPHLCWQ</sequence>
<dbReference type="GO" id="GO:0010890">
    <property type="term" value="P:positive regulation of triglyceride storage"/>
    <property type="evidence" value="ECO:0007669"/>
    <property type="project" value="TreeGrafter"/>
</dbReference>
<evidence type="ECO:0000256" key="3">
    <source>
        <dbReference type="ARBA" id="ARBA00022677"/>
    </source>
</evidence>
<dbReference type="GO" id="GO:0019915">
    <property type="term" value="P:lipid storage"/>
    <property type="evidence" value="ECO:0007669"/>
    <property type="project" value="TreeGrafter"/>
</dbReference>
<dbReference type="PANTHER" id="PTHR14024:SF49">
    <property type="entry name" value="LIPID STORAGE DROPLETS SURFACE-BINDING PROTEIN 1"/>
    <property type="match status" value="1"/>
</dbReference>
<accession>F1AME5</accession>
<proteinExistence type="evidence at transcript level"/>
<dbReference type="Pfam" id="PF03036">
    <property type="entry name" value="Perilipin"/>
    <property type="match status" value="1"/>
</dbReference>
<protein>
    <submittedName>
        <fullName evidence="4">Adipose differentiation-related protein</fullName>
    </submittedName>
</protein>
<evidence type="ECO:0000313" key="4">
    <source>
        <dbReference type="EMBL" id="ADY38992.1"/>
    </source>
</evidence>
<evidence type="ECO:0000256" key="2">
    <source>
        <dbReference type="ARBA" id="ARBA00006311"/>
    </source>
</evidence>
<dbReference type="OrthoDB" id="376826at2759"/>
<comment type="subcellular location">
    <subcellularLocation>
        <location evidence="1">Lipid droplet</location>
    </subcellularLocation>
</comment>
<comment type="similarity">
    <text evidence="2">Belongs to the perilipin family.</text>
</comment>
<dbReference type="GO" id="GO:0005811">
    <property type="term" value="C:lipid droplet"/>
    <property type="evidence" value="ECO:0007669"/>
    <property type="project" value="UniProtKB-SubCell"/>
</dbReference>
<reference evidence="4" key="1">
    <citation type="journal article" date="2010" name="Aquaculture">
        <title>Identification, characterization and expression of adipose differentiation-related protein (ADRP) gene and protein in ovaries of the giant tiger shrimp Penaeus monodon.</title>
        <authorList>
            <person name="Sittikankaew K."/>
            <person name="Hiransuchalert R."/>
            <person name="Yocawibun P."/>
            <person name="Yamano K."/>
            <person name="Klinbunga S."/>
        </authorList>
    </citation>
    <scope>NUCLEOTIDE SEQUENCE</scope>
</reference>
<dbReference type="GO" id="GO:0005829">
    <property type="term" value="C:cytosol"/>
    <property type="evidence" value="ECO:0007669"/>
    <property type="project" value="TreeGrafter"/>
</dbReference>
<evidence type="ECO:0000256" key="1">
    <source>
        <dbReference type="ARBA" id="ARBA00004502"/>
    </source>
</evidence>
<name>F1AME5_PENMO</name>
<dbReference type="AlphaFoldDB" id="F1AME5"/>
<organism evidence="4">
    <name type="scientific">Penaeus monodon</name>
    <name type="common">Giant tiger prawn</name>
    <dbReference type="NCBI Taxonomy" id="6687"/>
    <lineage>
        <taxon>Eukaryota</taxon>
        <taxon>Metazoa</taxon>
        <taxon>Ecdysozoa</taxon>
        <taxon>Arthropoda</taxon>
        <taxon>Crustacea</taxon>
        <taxon>Multicrustacea</taxon>
        <taxon>Malacostraca</taxon>
        <taxon>Eumalacostraca</taxon>
        <taxon>Eucarida</taxon>
        <taxon>Decapoda</taxon>
        <taxon>Dendrobranchiata</taxon>
        <taxon>Penaeoidea</taxon>
        <taxon>Penaeidae</taxon>
        <taxon>Penaeus</taxon>
    </lineage>
</organism>
<keyword evidence="3" id="KW-0551">Lipid droplet</keyword>
<dbReference type="EMBL" id="GU906279">
    <property type="protein sequence ID" value="ADY38992.1"/>
    <property type="molecule type" value="mRNA"/>
</dbReference>